<dbReference type="AlphaFoldDB" id="A0A381QRE7"/>
<evidence type="ECO:0000256" key="1">
    <source>
        <dbReference type="ARBA" id="ARBA00022617"/>
    </source>
</evidence>
<dbReference type="GO" id="GO:0046872">
    <property type="term" value="F:metal ion binding"/>
    <property type="evidence" value="ECO:0007669"/>
    <property type="project" value="UniProtKB-KW"/>
</dbReference>
<dbReference type="GO" id="GO:0009055">
    <property type="term" value="F:electron transfer activity"/>
    <property type="evidence" value="ECO:0007669"/>
    <property type="project" value="InterPro"/>
</dbReference>
<evidence type="ECO:0000259" key="4">
    <source>
        <dbReference type="PROSITE" id="PS51007"/>
    </source>
</evidence>
<keyword evidence="3" id="KW-0408">Iron</keyword>
<dbReference type="SUPFAM" id="SSF46626">
    <property type="entry name" value="Cytochrome c"/>
    <property type="match status" value="1"/>
</dbReference>
<reference evidence="5" key="1">
    <citation type="submission" date="2018-05" db="EMBL/GenBank/DDBJ databases">
        <authorList>
            <person name="Lanie J.A."/>
            <person name="Ng W.-L."/>
            <person name="Kazmierczak K.M."/>
            <person name="Andrzejewski T.M."/>
            <person name="Davidsen T.M."/>
            <person name="Wayne K.J."/>
            <person name="Tettelin H."/>
            <person name="Glass J.I."/>
            <person name="Rusch D."/>
            <person name="Podicherti R."/>
            <person name="Tsui H.-C.T."/>
            <person name="Winkler M.E."/>
        </authorList>
    </citation>
    <scope>NUCLEOTIDE SEQUENCE</scope>
</reference>
<dbReference type="PROSITE" id="PS51007">
    <property type="entry name" value="CYTC"/>
    <property type="match status" value="1"/>
</dbReference>
<dbReference type="InterPro" id="IPR009056">
    <property type="entry name" value="Cyt_c-like_dom"/>
</dbReference>
<name>A0A381QRE7_9ZZZZ</name>
<feature type="domain" description="Cytochrome c" evidence="4">
    <location>
        <begin position="55"/>
        <end position="126"/>
    </location>
</feature>
<protein>
    <recommendedName>
        <fullName evidence="4">Cytochrome c domain-containing protein</fullName>
    </recommendedName>
</protein>
<keyword evidence="2" id="KW-0479">Metal-binding</keyword>
<organism evidence="5">
    <name type="scientific">marine metagenome</name>
    <dbReference type="NCBI Taxonomy" id="408172"/>
    <lineage>
        <taxon>unclassified sequences</taxon>
        <taxon>metagenomes</taxon>
        <taxon>ecological metagenomes</taxon>
    </lineage>
</organism>
<gene>
    <name evidence="5" type="ORF">METZ01_LOCUS34820</name>
</gene>
<keyword evidence="1" id="KW-0349">Heme</keyword>
<evidence type="ECO:0000256" key="3">
    <source>
        <dbReference type="ARBA" id="ARBA00023004"/>
    </source>
</evidence>
<dbReference type="GO" id="GO:0020037">
    <property type="term" value="F:heme binding"/>
    <property type="evidence" value="ECO:0007669"/>
    <property type="project" value="InterPro"/>
</dbReference>
<dbReference type="Pfam" id="PF13442">
    <property type="entry name" value="Cytochrome_CBB3"/>
    <property type="match status" value="1"/>
</dbReference>
<dbReference type="EMBL" id="UINC01001484">
    <property type="protein sequence ID" value="SUZ81966.1"/>
    <property type="molecule type" value="Genomic_DNA"/>
</dbReference>
<evidence type="ECO:0000256" key="2">
    <source>
        <dbReference type="ARBA" id="ARBA00022723"/>
    </source>
</evidence>
<evidence type="ECO:0000313" key="5">
    <source>
        <dbReference type="EMBL" id="SUZ81966.1"/>
    </source>
</evidence>
<sequence>MSVASSKGFAFTAPFTLTTLIYMVGCASAPSTVVSLNPATPPIPRSVADGVFTNNQAVRGQQSFERTCEACHRTREFRGSAFQQEWSGRPLGDLLQLLVSTMPPNDPGFLKLSEYRDIVSYLLKQNGYPSGATELPADISALMEVHFELRGEV</sequence>
<accession>A0A381QRE7</accession>
<proteinExistence type="predicted"/>
<dbReference type="InterPro" id="IPR036909">
    <property type="entry name" value="Cyt_c-like_dom_sf"/>
</dbReference>